<organism evidence="2 3">
    <name type="scientific">Streptomyces africanus</name>
    <dbReference type="NCBI Taxonomy" id="231024"/>
    <lineage>
        <taxon>Bacteria</taxon>
        <taxon>Bacillati</taxon>
        <taxon>Actinomycetota</taxon>
        <taxon>Actinomycetes</taxon>
        <taxon>Kitasatosporales</taxon>
        <taxon>Streptomycetaceae</taxon>
        <taxon>Streptomyces</taxon>
    </lineage>
</organism>
<evidence type="ECO:0000259" key="1">
    <source>
        <dbReference type="Pfam" id="PF01593"/>
    </source>
</evidence>
<dbReference type="InterPro" id="IPR002937">
    <property type="entry name" value="Amino_oxidase"/>
</dbReference>
<proteinExistence type="predicted"/>
<evidence type="ECO:0000313" key="3">
    <source>
        <dbReference type="Proteomes" id="UP001232755"/>
    </source>
</evidence>
<reference evidence="2 3" key="1">
    <citation type="submission" date="2023-07" db="EMBL/GenBank/DDBJ databases">
        <title>Comparative genomics of wheat-associated soil bacteria to identify genetic determinants of phenazine resistance.</title>
        <authorList>
            <person name="Mouncey N."/>
        </authorList>
    </citation>
    <scope>NUCLEOTIDE SEQUENCE [LARGE SCALE GENOMIC DNA]</scope>
    <source>
        <strain evidence="2 3">B3I12</strain>
    </source>
</reference>
<protein>
    <submittedName>
        <fullName evidence="2">Monoamine oxidase</fullName>
    </submittedName>
</protein>
<accession>A0ABU0QZX9</accession>
<dbReference type="EMBL" id="JAUSYP010000001">
    <property type="protein sequence ID" value="MDQ0752942.1"/>
    <property type="molecule type" value="Genomic_DNA"/>
</dbReference>
<gene>
    <name evidence="2" type="ORF">QF034_007173</name>
</gene>
<keyword evidence="3" id="KW-1185">Reference proteome</keyword>
<dbReference type="SUPFAM" id="SSF54373">
    <property type="entry name" value="FAD-linked reductases, C-terminal domain"/>
    <property type="match status" value="1"/>
</dbReference>
<dbReference type="SUPFAM" id="SSF51905">
    <property type="entry name" value="FAD/NAD(P)-binding domain"/>
    <property type="match status" value="1"/>
</dbReference>
<dbReference type="Pfam" id="PF01593">
    <property type="entry name" value="Amino_oxidase"/>
    <property type="match status" value="1"/>
</dbReference>
<name>A0ABU0QZX9_9ACTN</name>
<dbReference type="Gene3D" id="3.30.70.2100">
    <property type="match status" value="1"/>
</dbReference>
<feature type="domain" description="Amine oxidase" evidence="1">
    <location>
        <begin position="2"/>
        <end position="112"/>
    </location>
</feature>
<evidence type="ECO:0000313" key="2">
    <source>
        <dbReference type="EMBL" id="MDQ0752942.1"/>
    </source>
</evidence>
<dbReference type="Proteomes" id="UP001232755">
    <property type="component" value="Unassembled WGS sequence"/>
</dbReference>
<dbReference type="Gene3D" id="1.10.10.1620">
    <property type="match status" value="1"/>
</dbReference>
<sequence length="115" mass="12676">MVLASYSWADDALRWDSLDDEARYPHALCGLQQVYGQRIEVFYTGAGRTQSRLRDPYAYGEASVLLPGQHTELLPAIPVREGPLHFAGDHTSVKPAWIEGAVESAVRAALEIHTA</sequence>
<comment type="caution">
    <text evidence="2">The sequence shown here is derived from an EMBL/GenBank/DDBJ whole genome shotgun (WGS) entry which is preliminary data.</text>
</comment>
<dbReference type="InterPro" id="IPR036188">
    <property type="entry name" value="FAD/NAD-bd_sf"/>
</dbReference>